<reference evidence="1 2" key="1">
    <citation type="journal article" date="2018" name="Aquat. Microb. Ecol.">
        <title>Gammaproteobacterial methanotrophs dominate.</title>
        <authorList>
            <person name="Rissanen A.J."/>
            <person name="Saarenheimo J."/>
            <person name="Tiirola M."/>
            <person name="Peura S."/>
            <person name="Aalto S.L."/>
            <person name="Karvinen A."/>
            <person name="Nykanen H."/>
        </authorList>
    </citation>
    <scope>NUCLEOTIDE SEQUENCE [LARGE SCALE GENOMIC DNA]</scope>
    <source>
        <strain evidence="1">AMbin10</strain>
    </source>
</reference>
<gene>
    <name evidence="1" type="ORF">DM484_08090</name>
</gene>
<dbReference type="EMBL" id="QJPH01000262">
    <property type="protein sequence ID" value="PZN81622.1"/>
    <property type="molecule type" value="Genomic_DNA"/>
</dbReference>
<organism evidence="1 2">
    <name type="scientific">Candidatus Methylumidiphilus alinenensis</name>
    <dbReference type="NCBI Taxonomy" id="2202197"/>
    <lineage>
        <taxon>Bacteria</taxon>
        <taxon>Pseudomonadati</taxon>
        <taxon>Pseudomonadota</taxon>
        <taxon>Gammaproteobacteria</taxon>
        <taxon>Methylococcales</taxon>
        <taxon>Candidatus Methylumidiphilus</taxon>
    </lineage>
</organism>
<protein>
    <submittedName>
        <fullName evidence="1">Uncharacterized protein</fullName>
    </submittedName>
</protein>
<dbReference type="Proteomes" id="UP000249396">
    <property type="component" value="Unassembled WGS sequence"/>
</dbReference>
<dbReference type="AlphaFoldDB" id="A0A2W4RCL5"/>
<sequence>MFGTMTNATAPTAHLGQRRGVISGGSFYFINMNQFVNLMRAVASNAAGYASLPLS</sequence>
<dbReference type="Pfam" id="PF06122">
    <property type="entry name" value="TraH"/>
    <property type="match status" value="1"/>
</dbReference>
<name>A0A2W4RCL5_9GAMM</name>
<evidence type="ECO:0000313" key="1">
    <source>
        <dbReference type="EMBL" id="PZN81622.1"/>
    </source>
</evidence>
<evidence type="ECO:0000313" key="2">
    <source>
        <dbReference type="Proteomes" id="UP000249396"/>
    </source>
</evidence>
<accession>A0A2W4RCL5</accession>
<comment type="caution">
    <text evidence="1">The sequence shown here is derived from an EMBL/GenBank/DDBJ whole genome shotgun (WGS) entry which is preliminary data.</text>
</comment>
<proteinExistence type="predicted"/>
<dbReference type="InterPro" id="IPR010927">
    <property type="entry name" value="T4SS_TraH"/>
</dbReference>